<keyword evidence="6 7" id="KW-0472">Membrane</keyword>
<reference evidence="9 10" key="1">
    <citation type="submission" date="2024-06" db="EMBL/GenBank/DDBJ databases">
        <title>Draft genome sequence of Geodermatophilus badlandi, a novel member of the Geodermatophilaceae isolated from badland sedimentary rocks in the Red desert, Wyoming, USA.</title>
        <authorList>
            <person name="Ben Tekaya S."/>
            <person name="Nouioui I."/>
            <person name="Flores G.M."/>
            <person name="Shaal M.N."/>
            <person name="Bredoire F."/>
            <person name="Basile F."/>
            <person name="Van Diepen L."/>
            <person name="Ward N.L."/>
        </authorList>
    </citation>
    <scope>NUCLEOTIDE SEQUENCE [LARGE SCALE GENOMIC DNA]</scope>
    <source>
        <strain evidence="9 10">WL48A</strain>
    </source>
</reference>
<sequence>MGGLVEAVLPARMGTPFRWLVASSWVSNLGDGVAVAAGPLLVAGLTSDPLLVALAALLQQLPWLLLGLHAGVLADRVDRRALVVAVDLARAGVLAVLVLALATGDVGIAAVLGALFVLGAAEVFADTASGTLLPMVVPRADLGIGNARLTAGTLTMNQLAGPAVGGLLFAAGAAWPFAAQAVLVALGAVLVSRMRLPAATRPAERATVRRDVAEGLRWTWGNPAVRTLTLTIVLFNVTYGAAWSVLVLYADQRLGLGAAGFGLLTTVVAVGGIVGTASYDWLERHVGLAHLMRVGLVVETSTHLGLALTTTPWVAMAVLAVFGAHAFVWGTTSRTVRMRAVPVGLQGRVGSLYAMGVFGGIVVGQALGGVIARVWGVTGPFWFAFAGSAVLLALLWRQLGHVAHADGEAVAAERVR</sequence>
<gene>
    <name evidence="9" type="ORF">ABQ292_05780</name>
</gene>
<feature type="transmembrane region" description="Helical" evidence="7">
    <location>
        <begin position="108"/>
        <end position="125"/>
    </location>
</feature>
<evidence type="ECO:0000256" key="4">
    <source>
        <dbReference type="ARBA" id="ARBA00022692"/>
    </source>
</evidence>
<comment type="caution">
    <text evidence="9">The sequence shown here is derived from an EMBL/GenBank/DDBJ whole genome shotgun (WGS) entry which is preliminary data.</text>
</comment>
<evidence type="ECO:0000256" key="7">
    <source>
        <dbReference type="SAM" id="Phobius"/>
    </source>
</evidence>
<dbReference type="Pfam" id="PF05977">
    <property type="entry name" value="MFS_3"/>
    <property type="match status" value="1"/>
</dbReference>
<dbReference type="EMBL" id="JBFNXQ010000011">
    <property type="protein sequence ID" value="MEX5717875.1"/>
    <property type="molecule type" value="Genomic_DNA"/>
</dbReference>
<dbReference type="PANTHER" id="PTHR23513:SF6">
    <property type="entry name" value="MAJOR FACILITATOR SUPERFAMILY ASSOCIATED DOMAIN-CONTAINING PROTEIN"/>
    <property type="match status" value="1"/>
</dbReference>
<dbReference type="Gene3D" id="1.20.1250.20">
    <property type="entry name" value="MFS general substrate transporter like domains"/>
    <property type="match status" value="1"/>
</dbReference>
<keyword evidence="5 7" id="KW-1133">Transmembrane helix</keyword>
<evidence type="ECO:0000256" key="5">
    <source>
        <dbReference type="ARBA" id="ARBA00022989"/>
    </source>
</evidence>
<feature type="transmembrane region" description="Helical" evidence="7">
    <location>
        <begin position="228"/>
        <end position="249"/>
    </location>
</feature>
<evidence type="ECO:0000256" key="3">
    <source>
        <dbReference type="ARBA" id="ARBA00022475"/>
    </source>
</evidence>
<protein>
    <submittedName>
        <fullName evidence="9">MFS transporter</fullName>
    </submittedName>
</protein>
<proteinExistence type="predicted"/>
<accession>A0ABV3XDE7</accession>
<feature type="transmembrane region" description="Helical" evidence="7">
    <location>
        <begin position="381"/>
        <end position="399"/>
    </location>
</feature>
<feature type="transmembrane region" description="Helical" evidence="7">
    <location>
        <begin position="313"/>
        <end position="331"/>
    </location>
</feature>
<evidence type="ECO:0000313" key="10">
    <source>
        <dbReference type="Proteomes" id="UP001560045"/>
    </source>
</evidence>
<keyword evidence="4 7" id="KW-0812">Transmembrane</keyword>
<evidence type="ECO:0000256" key="2">
    <source>
        <dbReference type="ARBA" id="ARBA00022448"/>
    </source>
</evidence>
<feature type="transmembrane region" description="Helical" evidence="7">
    <location>
        <begin position="81"/>
        <end position="102"/>
    </location>
</feature>
<dbReference type="CDD" id="cd06173">
    <property type="entry name" value="MFS_MefA_like"/>
    <property type="match status" value="1"/>
</dbReference>
<organism evidence="9 10">
    <name type="scientific">Geodermatophilus maliterrae</name>
    <dbReference type="NCBI Taxonomy" id="3162531"/>
    <lineage>
        <taxon>Bacteria</taxon>
        <taxon>Bacillati</taxon>
        <taxon>Actinomycetota</taxon>
        <taxon>Actinomycetes</taxon>
        <taxon>Geodermatophilales</taxon>
        <taxon>Geodermatophilaceae</taxon>
        <taxon>Geodermatophilus</taxon>
    </lineage>
</organism>
<dbReference type="InterPro" id="IPR036259">
    <property type="entry name" value="MFS_trans_sf"/>
</dbReference>
<dbReference type="PANTHER" id="PTHR23513">
    <property type="entry name" value="INTEGRAL MEMBRANE EFFLUX PROTEIN-RELATED"/>
    <property type="match status" value="1"/>
</dbReference>
<name>A0ABV3XDE7_9ACTN</name>
<dbReference type="InterPro" id="IPR010290">
    <property type="entry name" value="TM_effector"/>
</dbReference>
<dbReference type="PROSITE" id="PS50850">
    <property type="entry name" value="MFS"/>
    <property type="match status" value="1"/>
</dbReference>
<evidence type="ECO:0000259" key="8">
    <source>
        <dbReference type="PROSITE" id="PS50850"/>
    </source>
</evidence>
<keyword evidence="3" id="KW-1003">Cell membrane</keyword>
<evidence type="ECO:0000256" key="1">
    <source>
        <dbReference type="ARBA" id="ARBA00004651"/>
    </source>
</evidence>
<feature type="transmembrane region" description="Helical" evidence="7">
    <location>
        <begin position="256"/>
        <end position="279"/>
    </location>
</feature>
<dbReference type="InterPro" id="IPR020846">
    <property type="entry name" value="MFS_dom"/>
</dbReference>
<comment type="subcellular location">
    <subcellularLocation>
        <location evidence="1">Cell membrane</location>
        <topology evidence="1">Multi-pass membrane protein</topology>
    </subcellularLocation>
</comment>
<dbReference type="SUPFAM" id="SSF103473">
    <property type="entry name" value="MFS general substrate transporter"/>
    <property type="match status" value="1"/>
</dbReference>
<dbReference type="RefSeq" id="WP_369204168.1">
    <property type="nucleotide sequence ID" value="NZ_JBFNXQ010000011.1"/>
</dbReference>
<keyword evidence="2" id="KW-0813">Transport</keyword>
<evidence type="ECO:0000313" key="9">
    <source>
        <dbReference type="EMBL" id="MEX5717875.1"/>
    </source>
</evidence>
<feature type="transmembrane region" description="Helical" evidence="7">
    <location>
        <begin position="50"/>
        <end position="74"/>
    </location>
</feature>
<feature type="transmembrane region" description="Helical" evidence="7">
    <location>
        <begin position="352"/>
        <end position="375"/>
    </location>
</feature>
<dbReference type="Proteomes" id="UP001560045">
    <property type="component" value="Unassembled WGS sequence"/>
</dbReference>
<keyword evidence="10" id="KW-1185">Reference proteome</keyword>
<feature type="domain" description="Major facilitator superfamily (MFS) profile" evidence="8">
    <location>
        <begin position="1"/>
        <end position="404"/>
    </location>
</feature>
<feature type="transmembrane region" description="Helical" evidence="7">
    <location>
        <begin position="166"/>
        <end position="191"/>
    </location>
</feature>
<evidence type="ECO:0000256" key="6">
    <source>
        <dbReference type="ARBA" id="ARBA00023136"/>
    </source>
</evidence>